<reference evidence="2 3" key="1">
    <citation type="submission" date="2020-10" db="EMBL/GenBank/DDBJ databases">
        <title>The Coptis chinensis genome and diversification of protoberbering-type alkaloids.</title>
        <authorList>
            <person name="Wang B."/>
            <person name="Shu S."/>
            <person name="Song C."/>
            <person name="Liu Y."/>
        </authorList>
    </citation>
    <scope>NUCLEOTIDE SEQUENCE [LARGE SCALE GENOMIC DNA]</scope>
    <source>
        <strain evidence="2">HL-2020</strain>
        <tissue evidence="2">Leaf</tissue>
    </source>
</reference>
<keyword evidence="1" id="KW-0472">Membrane</keyword>
<evidence type="ECO:0000313" key="2">
    <source>
        <dbReference type="EMBL" id="KAF9595819.1"/>
    </source>
</evidence>
<evidence type="ECO:0000256" key="1">
    <source>
        <dbReference type="SAM" id="Phobius"/>
    </source>
</evidence>
<protein>
    <submittedName>
        <fullName evidence="2">Uncharacterized protein</fullName>
    </submittedName>
</protein>
<keyword evidence="1" id="KW-0812">Transmembrane</keyword>
<organism evidence="2 3">
    <name type="scientific">Coptis chinensis</name>
    <dbReference type="NCBI Taxonomy" id="261450"/>
    <lineage>
        <taxon>Eukaryota</taxon>
        <taxon>Viridiplantae</taxon>
        <taxon>Streptophyta</taxon>
        <taxon>Embryophyta</taxon>
        <taxon>Tracheophyta</taxon>
        <taxon>Spermatophyta</taxon>
        <taxon>Magnoliopsida</taxon>
        <taxon>Ranunculales</taxon>
        <taxon>Ranunculaceae</taxon>
        <taxon>Coptidoideae</taxon>
        <taxon>Coptis</taxon>
    </lineage>
</organism>
<sequence length="250" mass="28285">MCVMKLDVDLKCLREKVSSRFENLASSSSTFSSEVGLKSVVDLVAEESSTITEAGIIIKRSQVIVMFWFLLFYFHFVVLGNGSVDDSGVKLPSSTNPWSSEVRVGKELNKKDRVKESFRFMKALKAIENKSDPCGGRYIYVHDLPPKFNEDMLKECKSISLWTNMCTFTSNLGLGPPLENVEGVFSNLGWYQSNQFVCRCDLQQPNETNMNVDKRFFYSRLFVFVPFIFGLEISAVSLGIQHFSSRSLPA</sequence>
<keyword evidence="3" id="KW-1185">Reference proteome</keyword>
<comment type="caution">
    <text evidence="2">The sequence shown here is derived from an EMBL/GenBank/DDBJ whole genome shotgun (WGS) entry which is preliminary data.</text>
</comment>
<dbReference type="OrthoDB" id="1715073at2759"/>
<dbReference type="Proteomes" id="UP000631114">
    <property type="component" value="Unassembled WGS sequence"/>
</dbReference>
<proteinExistence type="predicted"/>
<feature type="transmembrane region" description="Helical" evidence="1">
    <location>
        <begin position="63"/>
        <end position="84"/>
    </location>
</feature>
<dbReference type="AlphaFoldDB" id="A0A835HCA4"/>
<keyword evidence="1" id="KW-1133">Transmembrane helix</keyword>
<name>A0A835HCA4_9MAGN</name>
<accession>A0A835HCA4</accession>
<feature type="transmembrane region" description="Helical" evidence="1">
    <location>
        <begin position="217"/>
        <end position="240"/>
    </location>
</feature>
<dbReference type="EMBL" id="JADFTS010000007">
    <property type="protein sequence ID" value="KAF9595819.1"/>
    <property type="molecule type" value="Genomic_DNA"/>
</dbReference>
<gene>
    <name evidence="2" type="ORF">IFM89_005305</name>
</gene>
<evidence type="ECO:0000313" key="3">
    <source>
        <dbReference type="Proteomes" id="UP000631114"/>
    </source>
</evidence>